<comment type="subcellular location">
    <subcellularLocation>
        <location evidence="1">Membrane</location>
        <topology evidence="1">Multi-pass membrane protein</topology>
    </subcellularLocation>
</comment>
<dbReference type="EMBL" id="CATOUU010001098">
    <property type="protein sequence ID" value="CAI9971827.1"/>
    <property type="molecule type" value="Genomic_DNA"/>
</dbReference>
<evidence type="ECO:0000256" key="6">
    <source>
        <dbReference type="SAM" id="Phobius"/>
    </source>
</evidence>
<feature type="transmembrane region" description="Helical" evidence="6">
    <location>
        <begin position="39"/>
        <end position="60"/>
    </location>
</feature>
<accession>A0AA86NRQ7</accession>
<evidence type="ECO:0000256" key="5">
    <source>
        <dbReference type="ARBA" id="ARBA00023136"/>
    </source>
</evidence>
<dbReference type="AlphaFoldDB" id="A0AA86NRQ7"/>
<feature type="transmembrane region" description="Helical" evidence="6">
    <location>
        <begin position="209"/>
        <end position="231"/>
    </location>
</feature>
<dbReference type="GO" id="GO:0016020">
    <property type="term" value="C:membrane"/>
    <property type="evidence" value="ECO:0007669"/>
    <property type="project" value="UniProtKB-SubCell"/>
</dbReference>
<comment type="caution">
    <text evidence="7">The sequence shown here is derived from an EMBL/GenBank/DDBJ whole genome shotgun (WGS) entry which is preliminary data.</text>
</comment>
<gene>
    <name evidence="7" type="ORF">HINF_LOCUS12112</name>
    <name evidence="8" type="ORF">HINF_LOCUS59472</name>
    <name evidence="9" type="ORF">HINF_LOCUS59835</name>
    <name evidence="10" type="ORF">HINF_LOCUS72038</name>
</gene>
<evidence type="ECO:0000256" key="3">
    <source>
        <dbReference type="ARBA" id="ARBA00022692"/>
    </source>
</evidence>
<dbReference type="InterPro" id="IPR004307">
    <property type="entry name" value="TspO_MBR"/>
</dbReference>
<comment type="similarity">
    <text evidence="2">Belongs to the TspO/BZRP family.</text>
</comment>
<keyword evidence="3 6" id="KW-0812">Transmembrane</keyword>
<dbReference type="EMBL" id="CATOUU010000314">
    <property type="protein sequence ID" value="CAI9924467.1"/>
    <property type="molecule type" value="Genomic_DNA"/>
</dbReference>
<protein>
    <submittedName>
        <fullName evidence="7">Tryptophan-rich sensory protein</fullName>
    </submittedName>
    <submittedName>
        <fullName evidence="9">Tryptophan-rich_sensory protein</fullName>
    </submittedName>
</protein>
<evidence type="ECO:0000256" key="4">
    <source>
        <dbReference type="ARBA" id="ARBA00022989"/>
    </source>
</evidence>
<evidence type="ECO:0000313" key="10">
    <source>
        <dbReference type="EMBL" id="CAL6103214.1"/>
    </source>
</evidence>
<feature type="transmembrane region" description="Helical" evidence="6">
    <location>
        <begin position="127"/>
        <end position="151"/>
    </location>
</feature>
<keyword evidence="11" id="KW-1185">Reference proteome</keyword>
<evidence type="ECO:0000256" key="2">
    <source>
        <dbReference type="ARBA" id="ARBA00007524"/>
    </source>
</evidence>
<keyword evidence="5 6" id="KW-0472">Membrane</keyword>
<feature type="transmembrane region" description="Helical" evidence="6">
    <location>
        <begin position="72"/>
        <end position="91"/>
    </location>
</feature>
<feature type="transmembrane region" description="Helical" evidence="6">
    <location>
        <begin position="163"/>
        <end position="182"/>
    </location>
</feature>
<dbReference type="InterPro" id="IPR038330">
    <property type="entry name" value="TspO/MBR-related_sf"/>
</dbReference>
<keyword evidence="4 6" id="KW-1133">Transmembrane helix</keyword>
<evidence type="ECO:0000256" key="1">
    <source>
        <dbReference type="ARBA" id="ARBA00004141"/>
    </source>
</evidence>
<evidence type="ECO:0000313" key="11">
    <source>
        <dbReference type="Proteomes" id="UP001642409"/>
    </source>
</evidence>
<dbReference type="Gene3D" id="1.20.1260.100">
    <property type="entry name" value="TspO/MBR protein"/>
    <property type="match status" value="1"/>
</dbReference>
<reference evidence="7" key="1">
    <citation type="submission" date="2023-06" db="EMBL/GenBank/DDBJ databases">
        <authorList>
            <person name="Kurt Z."/>
        </authorList>
    </citation>
    <scope>NUCLEOTIDE SEQUENCE</scope>
</reference>
<name>A0AA86NRQ7_9EUKA</name>
<dbReference type="EMBL" id="CAXDID020000346">
    <property type="protein sequence ID" value="CAL6080374.1"/>
    <property type="molecule type" value="Genomic_DNA"/>
</dbReference>
<dbReference type="Proteomes" id="UP001642409">
    <property type="component" value="Unassembled WGS sequence"/>
</dbReference>
<evidence type="ECO:0000313" key="7">
    <source>
        <dbReference type="EMBL" id="CAI9924467.1"/>
    </source>
</evidence>
<proteinExistence type="inferred from homology"/>
<evidence type="ECO:0000313" key="9">
    <source>
        <dbReference type="EMBL" id="CAL6080374.1"/>
    </source>
</evidence>
<organism evidence="7">
    <name type="scientific">Hexamita inflata</name>
    <dbReference type="NCBI Taxonomy" id="28002"/>
    <lineage>
        <taxon>Eukaryota</taxon>
        <taxon>Metamonada</taxon>
        <taxon>Diplomonadida</taxon>
        <taxon>Hexamitidae</taxon>
        <taxon>Hexamitinae</taxon>
        <taxon>Hexamita</taxon>
    </lineage>
</organism>
<sequence>MFFKILAGLALVAQFVINFLYMPKDTSDEHSTLITPPGITFGICWSIIYILQVVQIMYIFIKIDEKETENKVLLATQTLMSVFNLLWVLLFELYRNWLGQMIDIIILYFVLLFHLTYTRTLKRGWDILIKLFGGIYAGWITQAQMIAITVYSNSLDKSKELKLCRVLLIASVVLDVLVTFVFKNGYVCVPQFIAFLTSLSALADRTLHTTAIVGMVLDVLLIIWQVGYEIYSWKKFRSNVRYTQLVYV</sequence>
<reference evidence="9 11" key="2">
    <citation type="submission" date="2024-07" db="EMBL/GenBank/DDBJ databases">
        <authorList>
            <person name="Akdeniz Z."/>
        </authorList>
    </citation>
    <scope>NUCLEOTIDE SEQUENCE [LARGE SCALE GENOMIC DNA]</scope>
</reference>
<dbReference type="EMBL" id="CAXDID020000563">
    <property type="protein sequence ID" value="CAL6103214.1"/>
    <property type="molecule type" value="Genomic_DNA"/>
</dbReference>
<feature type="transmembrane region" description="Helical" evidence="6">
    <location>
        <begin position="97"/>
        <end position="115"/>
    </location>
</feature>
<evidence type="ECO:0000313" key="8">
    <source>
        <dbReference type="EMBL" id="CAI9971827.1"/>
    </source>
</evidence>
<dbReference type="Pfam" id="PF03073">
    <property type="entry name" value="TspO_MBR"/>
    <property type="match status" value="1"/>
</dbReference>